<organism evidence="3">
    <name type="scientific">Harpegnathos saltator</name>
    <name type="common">Jerdon's jumping ant</name>
    <dbReference type="NCBI Taxonomy" id="610380"/>
    <lineage>
        <taxon>Eukaryota</taxon>
        <taxon>Metazoa</taxon>
        <taxon>Ecdysozoa</taxon>
        <taxon>Arthropoda</taxon>
        <taxon>Hexapoda</taxon>
        <taxon>Insecta</taxon>
        <taxon>Pterygota</taxon>
        <taxon>Neoptera</taxon>
        <taxon>Endopterygota</taxon>
        <taxon>Hymenoptera</taxon>
        <taxon>Apocrita</taxon>
        <taxon>Aculeata</taxon>
        <taxon>Formicoidea</taxon>
        <taxon>Formicidae</taxon>
        <taxon>Ponerinae</taxon>
        <taxon>Ponerini</taxon>
        <taxon>Harpegnathos</taxon>
    </lineage>
</organism>
<gene>
    <name evidence="2" type="ORF">EAI_04799</name>
</gene>
<dbReference type="EMBL" id="GL448287">
    <property type="protein sequence ID" value="EFN84930.1"/>
    <property type="molecule type" value="Genomic_DNA"/>
</dbReference>
<reference evidence="2 3" key="1">
    <citation type="journal article" date="2010" name="Science">
        <title>Genomic comparison of the ants Camponotus floridanus and Harpegnathos saltator.</title>
        <authorList>
            <person name="Bonasio R."/>
            <person name="Zhang G."/>
            <person name="Ye C."/>
            <person name="Mutti N.S."/>
            <person name="Fang X."/>
            <person name="Qin N."/>
            <person name="Donahue G."/>
            <person name="Yang P."/>
            <person name="Li Q."/>
            <person name="Li C."/>
            <person name="Zhang P."/>
            <person name="Huang Z."/>
            <person name="Berger S.L."/>
            <person name="Reinberg D."/>
            <person name="Wang J."/>
            <person name="Liebig J."/>
        </authorList>
    </citation>
    <scope>NUCLEOTIDE SEQUENCE [LARGE SCALE GENOMIC DNA]</scope>
    <source>
        <strain evidence="2 3">R22 G/1</strain>
    </source>
</reference>
<accession>E2BHG1</accession>
<keyword evidence="3" id="KW-1185">Reference proteome</keyword>
<feature type="region of interest" description="Disordered" evidence="1">
    <location>
        <begin position="28"/>
        <end position="48"/>
    </location>
</feature>
<dbReference type="AlphaFoldDB" id="E2BHG1"/>
<evidence type="ECO:0000313" key="2">
    <source>
        <dbReference type="EMBL" id="EFN84930.1"/>
    </source>
</evidence>
<name>E2BHG1_HARSA</name>
<proteinExistence type="predicted"/>
<dbReference type="InParanoid" id="E2BHG1"/>
<sequence>MAISDTMKGMPAQHISRFLLFSVSSTFKSTPRSGAERSRAEQSNATQRSAALPRFLTIVSVYIQERADTPTTTTIRTNTVANCNVDVNRLDKLIHVRYPLGGYDVEIDYDKPFISAFSEYSGAIHTDESLRYCYTFVI</sequence>
<protein>
    <submittedName>
        <fullName evidence="2">Uncharacterized protein</fullName>
    </submittedName>
</protein>
<dbReference type="Proteomes" id="UP000008237">
    <property type="component" value="Unassembled WGS sequence"/>
</dbReference>
<evidence type="ECO:0000256" key="1">
    <source>
        <dbReference type="SAM" id="MobiDB-lite"/>
    </source>
</evidence>
<evidence type="ECO:0000313" key="3">
    <source>
        <dbReference type="Proteomes" id="UP000008237"/>
    </source>
</evidence>